<keyword evidence="1" id="KW-0812">Transmembrane</keyword>
<sequence length="198" mass="23038">MSDTKVTIECNINDYANAININTCDLSIEIGGQRKQGYYYIKYNLVFDKSLNYIFSKYKIYIEINPDKSEYVLFNIKSLNLQFENTTEVCRMNKTENDPQINTSFDFNRIDLFFHKQYCKNFTKSQGKGALKNVESRIFSLSFITETPSTIDNQSYTPKTGLKKPGYILAMCIPPVAIFVIITAIIYWRRNSNNLRND</sequence>
<keyword evidence="3" id="KW-1185">Reference proteome</keyword>
<evidence type="ECO:0000313" key="2">
    <source>
        <dbReference type="EMBL" id="KII70690.1"/>
    </source>
</evidence>
<evidence type="ECO:0000256" key="1">
    <source>
        <dbReference type="SAM" id="Phobius"/>
    </source>
</evidence>
<feature type="transmembrane region" description="Helical" evidence="1">
    <location>
        <begin position="167"/>
        <end position="188"/>
    </location>
</feature>
<keyword evidence="1" id="KW-1133">Transmembrane helix</keyword>
<name>A0A0C2N2X6_THEKT</name>
<dbReference type="AlphaFoldDB" id="A0A0C2N2X6"/>
<comment type="caution">
    <text evidence="2">The sequence shown here is derived from an EMBL/GenBank/DDBJ whole genome shotgun (WGS) entry which is preliminary data.</text>
</comment>
<accession>A0A0C2N2X6</accession>
<protein>
    <submittedName>
        <fullName evidence="2">Uncharacterized protein</fullName>
    </submittedName>
</protein>
<organism evidence="2 3">
    <name type="scientific">Thelohanellus kitauei</name>
    <name type="common">Myxosporean</name>
    <dbReference type="NCBI Taxonomy" id="669202"/>
    <lineage>
        <taxon>Eukaryota</taxon>
        <taxon>Metazoa</taxon>
        <taxon>Cnidaria</taxon>
        <taxon>Myxozoa</taxon>
        <taxon>Myxosporea</taxon>
        <taxon>Bivalvulida</taxon>
        <taxon>Platysporina</taxon>
        <taxon>Myxobolidae</taxon>
        <taxon>Thelohanellus</taxon>
    </lineage>
</organism>
<dbReference type="EMBL" id="JWZT01001994">
    <property type="protein sequence ID" value="KII70690.1"/>
    <property type="molecule type" value="Genomic_DNA"/>
</dbReference>
<keyword evidence="1" id="KW-0472">Membrane</keyword>
<evidence type="ECO:0000313" key="3">
    <source>
        <dbReference type="Proteomes" id="UP000031668"/>
    </source>
</evidence>
<gene>
    <name evidence="2" type="ORF">RF11_16497</name>
</gene>
<proteinExistence type="predicted"/>
<dbReference type="Proteomes" id="UP000031668">
    <property type="component" value="Unassembled WGS sequence"/>
</dbReference>
<reference evidence="2 3" key="1">
    <citation type="journal article" date="2014" name="Genome Biol. Evol.">
        <title>The genome of the myxosporean Thelohanellus kitauei shows adaptations to nutrient acquisition within its fish host.</title>
        <authorList>
            <person name="Yang Y."/>
            <person name="Xiong J."/>
            <person name="Zhou Z."/>
            <person name="Huo F."/>
            <person name="Miao W."/>
            <person name="Ran C."/>
            <person name="Liu Y."/>
            <person name="Zhang J."/>
            <person name="Feng J."/>
            <person name="Wang M."/>
            <person name="Wang M."/>
            <person name="Wang L."/>
            <person name="Yao B."/>
        </authorList>
    </citation>
    <scope>NUCLEOTIDE SEQUENCE [LARGE SCALE GENOMIC DNA]</scope>
    <source>
        <strain evidence="2">Wuqing</strain>
    </source>
</reference>